<evidence type="ECO:0000313" key="1">
    <source>
        <dbReference type="EMBL" id="XFO70952.1"/>
    </source>
</evidence>
<sequence length="111" mass="12595">MKRNVIFFHEYNRFKPAKGQLQIHYCSDQSYEPDFVVETETEKILAETKAANEIASQDVQDKAAAAIQWCKHATAHELAVGGKPWRYVLVPHTSVQENMTIQGLAATFMVK</sequence>
<name>A0ABZ3IY00_SPOA4</name>
<accession>A0ABZ3IY00</accession>
<evidence type="ECO:0000313" key="2">
    <source>
        <dbReference type="Proteomes" id="UP000216052"/>
    </source>
</evidence>
<proteinExistence type="predicted"/>
<dbReference type="Proteomes" id="UP000216052">
    <property type="component" value="Chromosome"/>
</dbReference>
<protein>
    <submittedName>
        <fullName evidence="1">Uncharacterized protein</fullName>
    </submittedName>
</protein>
<reference evidence="1" key="1">
    <citation type="submission" date="2024-05" db="EMBL/GenBank/DDBJ databases">
        <title>Isolation and characterization of Sporomusa carbonis sp. nov., a carboxydotrophic hydrogenogen in the genus of Sporomusa isolated from a charcoal burning pile.</title>
        <authorList>
            <person name="Boeer T."/>
            <person name="Rosenbaum F."/>
            <person name="Eysell L."/>
            <person name="Mueller V."/>
            <person name="Daniel R."/>
            <person name="Poehlein A."/>
        </authorList>
    </citation>
    <scope>NUCLEOTIDE SEQUENCE [LARGE SCALE GENOMIC DNA]</scope>
    <source>
        <strain evidence="1">DSM 3132</strain>
    </source>
</reference>
<gene>
    <name evidence="1" type="ORF">SPACI_009520</name>
</gene>
<dbReference type="EMBL" id="CP155571">
    <property type="protein sequence ID" value="XFO70952.1"/>
    <property type="molecule type" value="Genomic_DNA"/>
</dbReference>
<keyword evidence="2" id="KW-1185">Reference proteome</keyword>
<organism evidence="1 2">
    <name type="scientific">Sporomusa acidovorans (strain ATCC 49682 / DSM 3132 / Mol)</name>
    <dbReference type="NCBI Taxonomy" id="1123286"/>
    <lineage>
        <taxon>Bacteria</taxon>
        <taxon>Bacillati</taxon>
        <taxon>Bacillota</taxon>
        <taxon>Negativicutes</taxon>
        <taxon>Selenomonadales</taxon>
        <taxon>Sporomusaceae</taxon>
        <taxon>Sporomusa</taxon>
    </lineage>
</organism>
<dbReference type="RefSeq" id="WP_144036437.1">
    <property type="nucleotide sequence ID" value="NZ_CP155571.1"/>
</dbReference>